<reference evidence="2" key="1">
    <citation type="submission" date="2016-11" db="EMBL/GenBank/DDBJ databases">
        <authorList>
            <person name="Varghese N."/>
            <person name="Submissions S."/>
        </authorList>
    </citation>
    <scope>NUCLEOTIDE SEQUENCE [LARGE SCALE GENOMIC DNA]</scope>
    <source>
        <strain evidence="2">DSM 10349</strain>
    </source>
</reference>
<proteinExistence type="predicted"/>
<dbReference type="Proteomes" id="UP000183997">
    <property type="component" value="Unassembled WGS sequence"/>
</dbReference>
<dbReference type="RefSeq" id="WP_072915485.1">
    <property type="nucleotide sequence ID" value="NZ_FRAR01000020.1"/>
</dbReference>
<gene>
    <name evidence="1" type="ORF">SAMN02745123_02797</name>
</gene>
<accession>A0A1M6UJ34</accession>
<organism evidence="1 2">
    <name type="scientific">Desulforamulus aeronauticus DSM 10349</name>
    <dbReference type="NCBI Taxonomy" id="1121421"/>
    <lineage>
        <taxon>Bacteria</taxon>
        <taxon>Bacillati</taxon>
        <taxon>Bacillota</taxon>
        <taxon>Clostridia</taxon>
        <taxon>Eubacteriales</taxon>
        <taxon>Peptococcaceae</taxon>
        <taxon>Desulforamulus</taxon>
    </lineage>
</organism>
<name>A0A1M6UJ34_9FIRM</name>
<dbReference type="EMBL" id="FRAR01000020">
    <property type="protein sequence ID" value="SHK69191.1"/>
    <property type="molecule type" value="Genomic_DNA"/>
</dbReference>
<evidence type="ECO:0000313" key="1">
    <source>
        <dbReference type="EMBL" id="SHK69191.1"/>
    </source>
</evidence>
<sequence length="95" mass="10900">MEKQQSRVEEIIALTCEQADYYFSLAMNGDIRVKGKFIRDENGRLRPVLVKTTFLPPVSKDVLESKNHSWGAAAVSSKKSNWLGQLFKWTQKLIK</sequence>
<keyword evidence="2" id="KW-1185">Reference proteome</keyword>
<evidence type="ECO:0000313" key="2">
    <source>
        <dbReference type="Proteomes" id="UP000183997"/>
    </source>
</evidence>
<dbReference type="AlphaFoldDB" id="A0A1M6UJ34"/>
<dbReference type="OrthoDB" id="1787396at2"/>
<protein>
    <submittedName>
        <fullName evidence="1">Uncharacterized protein</fullName>
    </submittedName>
</protein>